<dbReference type="InterPro" id="IPR023346">
    <property type="entry name" value="Lysozyme-like_dom_sf"/>
</dbReference>
<dbReference type="PANTHER" id="PTHR47359">
    <property type="entry name" value="PEPTIDOGLYCAN DL-ENDOPEPTIDASE CWLO"/>
    <property type="match status" value="1"/>
</dbReference>
<dbReference type="Gene3D" id="1.10.530.10">
    <property type="match status" value="1"/>
</dbReference>
<comment type="similarity">
    <text evidence="1">Belongs to the peptidase C40 family.</text>
</comment>
<dbReference type="Pfam" id="PF00877">
    <property type="entry name" value="NLPC_P60"/>
    <property type="match status" value="1"/>
</dbReference>
<dbReference type="PANTHER" id="PTHR47359:SF3">
    <property type="entry name" value="NLP_P60 DOMAIN-CONTAINING PROTEIN-RELATED"/>
    <property type="match status" value="1"/>
</dbReference>
<dbReference type="InterPro" id="IPR000064">
    <property type="entry name" value="NLP_P60_dom"/>
</dbReference>
<comment type="caution">
    <text evidence="6">The sequence shown here is derived from an EMBL/GenBank/DDBJ whole genome shotgun (WGS) entry which is preliminary data.</text>
</comment>
<accession>A0ABS2CNJ8</accession>
<sequence>MSVETSGPAAALARMAAIQSTIASVSGTATRSASSTAGATSFDAVYGSALEGAGAASGAQLGTAGGGGQDVGSQAVAAASQYLGVPYVWGGTDPRTGLDCSGLVQRAYADVGVSLPRVAADQARMGTAVPSLAQAQPGDILAFNSPVTHIAIYVGNGKMIAAPKAGDVVKVQDVYKTPSAIRRIGPTVGAGGVSGTAGLAGLAATGAASTSATGAPAALQSLFASATARYGLPQGLLTAVAKAESGFDTRAVSPAGALGLMQLMPATARGLGVDPMVPAQAVDGAARMLSRDLARFGSVGLAVAAYNAGAGAVQRYGGVPPYPETQQYVRRVLGSMGVS</sequence>
<feature type="domain" description="NlpC/P60" evidence="5">
    <location>
        <begin position="69"/>
        <end position="194"/>
    </location>
</feature>
<reference evidence="6" key="1">
    <citation type="submission" date="2021-02" db="EMBL/GenBank/DDBJ databases">
        <title>Phycicoccus sp. MQZ13P-5T, whole genome shotgun sequence.</title>
        <authorList>
            <person name="Tuo L."/>
        </authorList>
    </citation>
    <scope>NUCLEOTIDE SEQUENCE</scope>
    <source>
        <strain evidence="6">MQZ13P-5</strain>
    </source>
</reference>
<keyword evidence="4" id="KW-0788">Thiol protease</keyword>
<evidence type="ECO:0000256" key="2">
    <source>
        <dbReference type="ARBA" id="ARBA00022670"/>
    </source>
</evidence>
<evidence type="ECO:0000256" key="4">
    <source>
        <dbReference type="ARBA" id="ARBA00022807"/>
    </source>
</evidence>
<dbReference type="InterPro" id="IPR008258">
    <property type="entry name" value="Transglycosylase_SLT_dom_1"/>
</dbReference>
<protein>
    <submittedName>
        <fullName evidence="6">Transglycosylase SLT domain-containing protein</fullName>
    </submittedName>
</protein>
<organism evidence="6 7">
    <name type="scientific">Phycicoccus sonneratiae</name>
    <dbReference type="NCBI Taxonomy" id="2807628"/>
    <lineage>
        <taxon>Bacteria</taxon>
        <taxon>Bacillati</taxon>
        <taxon>Actinomycetota</taxon>
        <taxon>Actinomycetes</taxon>
        <taxon>Micrococcales</taxon>
        <taxon>Intrasporangiaceae</taxon>
        <taxon>Phycicoccus</taxon>
    </lineage>
</organism>
<dbReference type="InterPro" id="IPR038765">
    <property type="entry name" value="Papain-like_cys_pep_sf"/>
</dbReference>
<dbReference type="SUPFAM" id="SSF54001">
    <property type="entry name" value="Cysteine proteinases"/>
    <property type="match status" value="1"/>
</dbReference>
<dbReference type="Gene3D" id="3.90.1720.10">
    <property type="entry name" value="endopeptidase domain like (from Nostoc punctiforme)"/>
    <property type="match status" value="1"/>
</dbReference>
<dbReference type="Proteomes" id="UP001430172">
    <property type="component" value="Unassembled WGS sequence"/>
</dbReference>
<dbReference type="Pfam" id="PF01464">
    <property type="entry name" value="SLT"/>
    <property type="match status" value="1"/>
</dbReference>
<keyword evidence="2" id="KW-0645">Protease</keyword>
<dbReference type="PROSITE" id="PS51935">
    <property type="entry name" value="NLPC_P60"/>
    <property type="match status" value="1"/>
</dbReference>
<name>A0ABS2CNJ8_9MICO</name>
<dbReference type="InterPro" id="IPR051794">
    <property type="entry name" value="PG_Endopeptidase_C40"/>
</dbReference>
<evidence type="ECO:0000313" key="7">
    <source>
        <dbReference type="Proteomes" id="UP001430172"/>
    </source>
</evidence>
<gene>
    <name evidence="6" type="ORF">JQN70_13755</name>
</gene>
<evidence type="ECO:0000256" key="3">
    <source>
        <dbReference type="ARBA" id="ARBA00022801"/>
    </source>
</evidence>
<dbReference type="CDD" id="cd00254">
    <property type="entry name" value="LT-like"/>
    <property type="match status" value="1"/>
</dbReference>
<evidence type="ECO:0000256" key="1">
    <source>
        <dbReference type="ARBA" id="ARBA00007074"/>
    </source>
</evidence>
<dbReference type="RefSeq" id="WP_204131929.1">
    <property type="nucleotide sequence ID" value="NZ_JAFDVD010000015.1"/>
</dbReference>
<dbReference type="SUPFAM" id="SSF53955">
    <property type="entry name" value="Lysozyme-like"/>
    <property type="match status" value="1"/>
</dbReference>
<keyword evidence="3" id="KW-0378">Hydrolase</keyword>
<evidence type="ECO:0000313" key="6">
    <source>
        <dbReference type="EMBL" id="MBM6401459.1"/>
    </source>
</evidence>
<evidence type="ECO:0000259" key="5">
    <source>
        <dbReference type="PROSITE" id="PS51935"/>
    </source>
</evidence>
<dbReference type="EMBL" id="JAFDVD010000015">
    <property type="protein sequence ID" value="MBM6401459.1"/>
    <property type="molecule type" value="Genomic_DNA"/>
</dbReference>
<keyword evidence="7" id="KW-1185">Reference proteome</keyword>
<proteinExistence type="inferred from homology"/>